<reference evidence="2" key="1">
    <citation type="submission" date="2007-07" db="EMBL/GenBank/DDBJ databases">
        <title>PCAP assembly of the Caenorhabditis remanei genome.</title>
        <authorList>
            <consortium name="The Caenorhabditis remanei Sequencing Consortium"/>
            <person name="Wilson R.K."/>
        </authorList>
    </citation>
    <scope>NUCLEOTIDE SEQUENCE [LARGE SCALE GENOMIC DNA]</scope>
    <source>
        <strain evidence="2">PB4641</strain>
    </source>
</reference>
<evidence type="ECO:0000313" key="2">
    <source>
        <dbReference type="EMBL" id="EFP13323.1"/>
    </source>
</evidence>
<feature type="compositionally biased region" description="Basic and acidic residues" evidence="1">
    <location>
        <begin position="81"/>
        <end position="95"/>
    </location>
</feature>
<feature type="region of interest" description="Disordered" evidence="1">
    <location>
        <begin position="73"/>
        <end position="96"/>
    </location>
</feature>
<dbReference type="AlphaFoldDB" id="E3N047"/>
<dbReference type="HOGENOM" id="CLU_1379279_0_0_1"/>
<sequence>MCSKQVSIDNISAKRLVQIVAPLAILVSTVCARKSTVSDKNAKSEKQVHVVRKFDFLRKINIFQLKVDHQKLSEKPVQSSKKNETPPKQLKKNEKAPAVVVRTGNDVHKSIEEAVAEGLILDPAPFKNEGNLDLKSSKHSKFGEELQKIIENPISHSSETSGSSCSDESNEKKRVVVHPSQCRIFETTNQVTEPMSSH</sequence>
<evidence type="ECO:0000256" key="1">
    <source>
        <dbReference type="SAM" id="MobiDB-lite"/>
    </source>
</evidence>
<feature type="region of interest" description="Disordered" evidence="1">
    <location>
        <begin position="151"/>
        <end position="176"/>
    </location>
</feature>
<evidence type="ECO:0000313" key="3">
    <source>
        <dbReference type="Proteomes" id="UP000008281"/>
    </source>
</evidence>
<proteinExistence type="predicted"/>
<gene>
    <name evidence="2" type="ORF">CRE_12177</name>
</gene>
<protein>
    <submittedName>
        <fullName evidence="2">Uncharacterized protein</fullName>
    </submittedName>
</protein>
<name>E3N047_CAERE</name>
<dbReference type="eggNOG" id="ENOG502TJS5">
    <property type="taxonomic scope" value="Eukaryota"/>
</dbReference>
<feature type="compositionally biased region" description="Low complexity" evidence="1">
    <location>
        <begin position="155"/>
        <end position="167"/>
    </location>
</feature>
<dbReference type="OrthoDB" id="5869307at2759"/>
<dbReference type="OMA" id="VVHPSQC"/>
<accession>E3N047</accession>
<organism evidence="3">
    <name type="scientific">Caenorhabditis remanei</name>
    <name type="common">Caenorhabditis vulgaris</name>
    <dbReference type="NCBI Taxonomy" id="31234"/>
    <lineage>
        <taxon>Eukaryota</taxon>
        <taxon>Metazoa</taxon>
        <taxon>Ecdysozoa</taxon>
        <taxon>Nematoda</taxon>
        <taxon>Chromadorea</taxon>
        <taxon>Rhabditida</taxon>
        <taxon>Rhabditina</taxon>
        <taxon>Rhabditomorpha</taxon>
        <taxon>Rhabditoidea</taxon>
        <taxon>Rhabditidae</taxon>
        <taxon>Peloderinae</taxon>
        <taxon>Caenorhabditis</taxon>
    </lineage>
</organism>
<dbReference type="Proteomes" id="UP000008281">
    <property type="component" value="Unassembled WGS sequence"/>
</dbReference>
<dbReference type="InParanoid" id="E3N047"/>
<dbReference type="EMBL" id="DS268504">
    <property type="protein sequence ID" value="EFP13323.1"/>
    <property type="molecule type" value="Genomic_DNA"/>
</dbReference>
<keyword evidence="3" id="KW-1185">Reference proteome</keyword>